<comment type="caution">
    <text evidence="2">The sequence shown here is derived from an EMBL/GenBank/DDBJ whole genome shotgun (WGS) entry which is preliminary data.</text>
</comment>
<protein>
    <submittedName>
        <fullName evidence="2">DUF1918 domain-containing protein</fullName>
    </submittedName>
</protein>
<name>A0ABP8QRX6_9ACTN</name>
<dbReference type="SUPFAM" id="SSF50118">
    <property type="entry name" value="Cell growth inhibitor/plasmid maintenance toxic component"/>
    <property type="match status" value="1"/>
</dbReference>
<sequence length="86" mass="9703">MTRPPQERLFSRIRGGNVKAKVGDWLVIEGTNLGDRRRSGLIVALRHADGTPPYVVRWLDDDHESLVFPGPTARIEHREHLQAPNG</sequence>
<proteinExistence type="predicted"/>
<dbReference type="Gene3D" id="2.30.30.440">
    <property type="entry name" value="Domain of unknown function DUF1918"/>
    <property type="match status" value="1"/>
</dbReference>
<feature type="domain" description="DUF1918" evidence="1">
    <location>
        <begin position="19"/>
        <end position="75"/>
    </location>
</feature>
<dbReference type="InterPro" id="IPR015035">
    <property type="entry name" value="DUF1918"/>
</dbReference>
<accession>A0ABP8QRX6</accession>
<keyword evidence="3" id="KW-1185">Reference proteome</keyword>
<dbReference type="EMBL" id="BAABHF010000041">
    <property type="protein sequence ID" value="GAA4507514.1"/>
    <property type="molecule type" value="Genomic_DNA"/>
</dbReference>
<dbReference type="Proteomes" id="UP001500503">
    <property type="component" value="Unassembled WGS sequence"/>
</dbReference>
<evidence type="ECO:0000313" key="3">
    <source>
        <dbReference type="Proteomes" id="UP001500503"/>
    </source>
</evidence>
<dbReference type="Pfam" id="PF08940">
    <property type="entry name" value="DUF1918"/>
    <property type="match status" value="1"/>
</dbReference>
<reference evidence="3" key="1">
    <citation type="journal article" date="2019" name="Int. J. Syst. Evol. Microbiol.">
        <title>The Global Catalogue of Microorganisms (GCM) 10K type strain sequencing project: providing services to taxonomists for standard genome sequencing and annotation.</title>
        <authorList>
            <consortium name="The Broad Institute Genomics Platform"/>
            <consortium name="The Broad Institute Genome Sequencing Center for Infectious Disease"/>
            <person name="Wu L."/>
            <person name="Ma J."/>
        </authorList>
    </citation>
    <scope>NUCLEOTIDE SEQUENCE [LARGE SCALE GENOMIC DNA]</scope>
    <source>
        <strain evidence="3">JCM 17933</strain>
    </source>
</reference>
<organism evidence="2 3">
    <name type="scientific">Actinoallomurus oryzae</name>
    <dbReference type="NCBI Taxonomy" id="502180"/>
    <lineage>
        <taxon>Bacteria</taxon>
        <taxon>Bacillati</taxon>
        <taxon>Actinomycetota</taxon>
        <taxon>Actinomycetes</taxon>
        <taxon>Streptosporangiales</taxon>
        <taxon>Thermomonosporaceae</taxon>
        <taxon>Actinoallomurus</taxon>
    </lineage>
</organism>
<gene>
    <name evidence="2" type="ORF">GCM10023191_066010</name>
</gene>
<evidence type="ECO:0000259" key="1">
    <source>
        <dbReference type="Pfam" id="PF08940"/>
    </source>
</evidence>
<evidence type="ECO:0000313" key="2">
    <source>
        <dbReference type="EMBL" id="GAA4507514.1"/>
    </source>
</evidence>